<dbReference type="AlphaFoldDB" id="A0A5C6TY94"/>
<dbReference type="PROSITE" id="PS51318">
    <property type="entry name" value="TAT"/>
    <property type="match status" value="1"/>
</dbReference>
<sequence>MKKPSTPALSRRTVFAGAGAVGALAAAAAVVPAAREATVAAAPADKPEQAGGYRLSEHVKQYYASARH</sequence>
<evidence type="ECO:0000313" key="3">
    <source>
        <dbReference type="Proteomes" id="UP000321832"/>
    </source>
</evidence>
<dbReference type="Proteomes" id="UP000321832">
    <property type="component" value="Unassembled WGS sequence"/>
</dbReference>
<proteinExistence type="predicted"/>
<dbReference type="PIRSF" id="PIRSF036704">
    <property type="entry name" value="UCP036704"/>
    <property type="match status" value="1"/>
</dbReference>
<organism evidence="2 3">
    <name type="scientific">Piscinibacter aquaticus</name>
    <dbReference type="NCBI Taxonomy" id="392597"/>
    <lineage>
        <taxon>Bacteria</taxon>
        <taxon>Pseudomonadati</taxon>
        <taxon>Pseudomonadota</taxon>
        <taxon>Betaproteobacteria</taxon>
        <taxon>Burkholderiales</taxon>
        <taxon>Sphaerotilaceae</taxon>
        <taxon>Piscinibacter</taxon>
    </lineage>
</organism>
<dbReference type="EMBL" id="VOPW01000001">
    <property type="protein sequence ID" value="TXC65593.1"/>
    <property type="molecule type" value="Genomic_DNA"/>
</dbReference>
<comment type="caution">
    <text evidence="2">The sequence shown here is derived from an EMBL/GenBank/DDBJ whole genome shotgun (WGS) entry which is preliminary data.</text>
</comment>
<evidence type="ECO:0000313" key="2">
    <source>
        <dbReference type="EMBL" id="TXC65593.1"/>
    </source>
</evidence>
<dbReference type="NCBIfam" id="TIGR02811">
    <property type="entry name" value="formate_TAT"/>
    <property type="match status" value="1"/>
</dbReference>
<gene>
    <name evidence="2" type="ORF">FSC37_04375</name>
</gene>
<dbReference type="InterPro" id="IPR006311">
    <property type="entry name" value="TAT_signal"/>
</dbReference>
<keyword evidence="3" id="KW-1185">Reference proteome</keyword>
<feature type="chain" id="PRO_5022777880" evidence="1">
    <location>
        <begin position="29"/>
        <end position="68"/>
    </location>
</feature>
<feature type="signal peptide" evidence="1">
    <location>
        <begin position="1"/>
        <end position="28"/>
    </location>
</feature>
<evidence type="ECO:0000256" key="1">
    <source>
        <dbReference type="SAM" id="SignalP"/>
    </source>
</evidence>
<reference evidence="2 3" key="1">
    <citation type="submission" date="2019-08" db="EMBL/GenBank/DDBJ databases">
        <authorList>
            <person name="Khan S.A."/>
            <person name="Jeon C.O."/>
            <person name="Jeong S.E."/>
        </authorList>
    </citation>
    <scope>NUCLEOTIDE SEQUENCE [LARGE SCALE GENOMIC DNA]</scope>
    <source>
        <strain evidence="3">IMCC1728</strain>
    </source>
</reference>
<keyword evidence="1" id="KW-0732">Signal</keyword>
<protein>
    <submittedName>
        <fullName evidence="2">Formate dehydrogenase</fullName>
    </submittedName>
</protein>
<name>A0A5C6TY94_9BURK</name>
<accession>A0A5C6TY94</accession>
<dbReference type="InterPro" id="IPR014177">
    <property type="entry name" value="Formate_DH_TAT-contain"/>
</dbReference>